<sequence>MAKTASPADNPKNFVNSVAKAFAVLKSFSAEEFELTITEIAERAEMDRGTAFRLVQTLVKLGYLHANEATRHYRLSLKCLDLGYTALSAGNLRGQAEPLLRELVPALGDAASLGVLDGSDVVYLARVSAGLDRHKIDRRPGSRIKAYAAALGHVMLAGLPKNEQIARLEATERIKLSERTLTDLKALLTRLDQVRKQGYAVSDGENAYGLRTLAAPVFGPDKSIVAGISLTVDANRIDIKAFEKSALPEVLRVAKLLTNAVQMSG</sequence>
<dbReference type="SUPFAM" id="SSF46785">
    <property type="entry name" value="Winged helix' DNA-binding domain"/>
    <property type="match status" value="1"/>
</dbReference>
<dbReference type="InterPro" id="IPR036388">
    <property type="entry name" value="WH-like_DNA-bd_sf"/>
</dbReference>
<comment type="caution">
    <text evidence="6">The sequence shown here is derived from an EMBL/GenBank/DDBJ whole genome shotgun (WGS) entry which is preliminary data.</text>
</comment>
<evidence type="ECO:0000256" key="1">
    <source>
        <dbReference type="ARBA" id="ARBA00023015"/>
    </source>
</evidence>
<dbReference type="Gene3D" id="3.30.450.40">
    <property type="match status" value="1"/>
</dbReference>
<keyword evidence="7" id="KW-1185">Reference proteome</keyword>
<dbReference type="PANTHER" id="PTHR30136:SF34">
    <property type="entry name" value="TRANSCRIPTIONAL REGULATOR"/>
    <property type="match status" value="1"/>
</dbReference>
<evidence type="ECO:0000256" key="2">
    <source>
        <dbReference type="ARBA" id="ARBA00023125"/>
    </source>
</evidence>
<evidence type="ECO:0000259" key="4">
    <source>
        <dbReference type="PROSITE" id="PS51077"/>
    </source>
</evidence>
<keyword evidence="1" id="KW-0805">Transcription regulation</keyword>
<gene>
    <name evidence="6" type="ORF">GCM10007857_11360</name>
</gene>
<dbReference type="Pfam" id="PF09339">
    <property type="entry name" value="HTH_IclR"/>
    <property type="match status" value="1"/>
</dbReference>
<feature type="domain" description="IclR-ED" evidence="5">
    <location>
        <begin position="78"/>
        <end position="263"/>
    </location>
</feature>
<evidence type="ECO:0000256" key="3">
    <source>
        <dbReference type="ARBA" id="ARBA00023163"/>
    </source>
</evidence>
<dbReference type="RefSeq" id="WP_284262086.1">
    <property type="nucleotide sequence ID" value="NZ_BSOW01000003.1"/>
</dbReference>
<evidence type="ECO:0000313" key="7">
    <source>
        <dbReference type="Proteomes" id="UP001156905"/>
    </source>
</evidence>
<dbReference type="InterPro" id="IPR005471">
    <property type="entry name" value="Tscrpt_reg_IclR_N"/>
</dbReference>
<organism evidence="6 7">
    <name type="scientific">Bradyrhizobium iriomotense</name>
    <dbReference type="NCBI Taxonomy" id="441950"/>
    <lineage>
        <taxon>Bacteria</taxon>
        <taxon>Pseudomonadati</taxon>
        <taxon>Pseudomonadota</taxon>
        <taxon>Alphaproteobacteria</taxon>
        <taxon>Hyphomicrobiales</taxon>
        <taxon>Nitrobacteraceae</taxon>
        <taxon>Bradyrhizobium</taxon>
    </lineage>
</organism>
<evidence type="ECO:0000259" key="5">
    <source>
        <dbReference type="PROSITE" id="PS51078"/>
    </source>
</evidence>
<accession>A0ABQ6AWC5</accession>
<dbReference type="Proteomes" id="UP001156905">
    <property type="component" value="Unassembled WGS sequence"/>
</dbReference>
<dbReference type="Gene3D" id="1.10.10.10">
    <property type="entry name" value="Winged helix-like DNA-binding domain superfamily/Winged helix DNA-binding domain"/>
    <property type="match status" value="1"/>
</dbReference>
<dbReference type="SMART" id="SM00346">
    <property type="entry name" value="HTH_ICLR"/>
    <property type="match status" value="1"/>
</dbReference>
<reference evidence="7" key="1">
    <citation type="journal article" date="2019" name="Int. J. Syst. Evol. Microbiol.">
        <title>The Global Catalogue of Microorganisms (GCM) 10K type strain sequencing project: providing services to taxonomists for standard genome sequencing and annotation.</title>
        <authorList>
            <consortium name="The Broad Institute Genomics Platform"/>
            <consortium name="The Broad Institute Genome Sequencing Center for Infectious Disease"/>
            <person name="Wu L."/>
            <person name="Ma J."/>
        </authorList>
    </citation>
    <scope>NUCLEOTIDE SEQUENCE [LARGE SCALE GENOMIC DNA]</scope>
    <source>
        <strain evidence="7">NBRC 102520</strain>
    </source>
</reference>
<keyword evidence="3" id="KW-0804">Transcription</keyword>
<keyword evidence="2" id="KW-0238">DNA-binding</keyword>
<evidence type="ECO:0000313" key="6">
    <source>
        <dbReference type="EMBL" id="GLR84426.1"/>
    </source>
</evidence>
<dbReference type="PROSITE" id="PS51078">
    <property type="entry name" value="ICLR_ED"/>
    <property type="match status" value="1"/>
</dbReference>
<dbReference type="Pfam" id="PF01614">
    <property type="entry name" value="IclR_C"/>
    <property type="match status" value="1"/>
</dbReference>
<dbReference type="InterPro" id="IPR029016">
    <property type="entry name" value="GAF-like_dom_sf"/>
</dbReference>
<protein>
    <submittedName>
        <fullName evidence="6">Transcriptional regulator</fullName>
    </submittedName>
</protein>
<dbReference type="EMBL" id="BSOW01000003">
    <property type="protein sequence ID" value="GLR84426.1"/>
    <property type="molecule type" value="Genomic_DNA"/>
</dbReference>
<feature type="domain" description="HTH iclR-type" evidence="4">
    <location>
        <begin position="15"/>
        <end position="77"/>
    </location>
</feature>
<dbReference type="PANTHER" id="PTHR30136">
    <property type="entry name" value="HELIX-TURN-HELIX TRANSCRIPTIONAL REGULATOR, ICLR FAMILY"/>
    <property type="match status" value="1"/>
</dbReference>
<dbReference type="InterPro" id="IPR036390">
    <property type="entry name" value="WH_DNA-bd_sf"/>
</dbReference>
<dbReference type="InterPro" id="IPR050707">
    <property type="entry name" value="HTH_MetabolicPath_Reg"/>
</dbReference>
<dbReference type="PROSITE" id="PS51077">
    <property type="entry name" value="HTH_ICLR"/>
    <property type="match status" value="1"/>
</dbReference>
<name>A0ABQ6AWC5_9BRAD</name>
<dbReference type="InterPro" id="IPR014757">
    <property type="entry name" value="Tscrpt_reg_IclR_C"/>
</dbReference>
<dbReference type="SUPFAM" id="SSF55781">
    <property type="entry name" value="GAF domain-like"/>
    <property type="match status" value="1"/>
</dbReference>
<proteinExistence type="predicted"/>